<name>A0A2H3P4R3_9BACT</name>
<feature type="transmembrane region" description="Helical" evidence="1">
    <location>
        <begin position="76"/>
        <end position="97"/>
    </location>
</feature>
<accession>A0A2H3P4R3</accession>
<reference evidence="3 4" key="1">
    <citation type="submission" date="2017-10" db="EMBL/GenBank/DDBJ databases">
        <title>Draft genome of Longimonas halophila.</title>
        <authorList>
            <person name="Goh K.M."/>
            <person name="Shamsir M.S."/>
            <person name="Lim S.W."/>
        </authorList>
    </citation>
    <scope>NUCLEOTIDE SEQUENCE [LARGE SCALE GENOMIC DNA]</scope>
    <source>
        <strain evidence="3 4">KCTC 42399</strain>
    </source>
</reference>
<dbReference type="InterPro" id="IPR010559">
    <property type="entry name" value="Sig_transdc_His_kin_internal"/>
</dbReference>
<dbReference type="InterPro" id="IPR036890">
    <property type="entry name" value="HATPase_C_sf"/>
</dbReference>
<evidence type="ECO:0000313" key="4">
    <source>
        <dbReference type="Proteomes" id="UP000221024"/>
    </source>
</evidence>
<feature type="transmembrane region" description="Helical" evidence="1">
    <location>
        <begin position="12"/>
        <end position="33"/>
    </location>
</feature>
<evidence type="ECO:0000259" key="2">
    <source>
        <dbReference type="Pfam" id="PF06580"/>
    </source>
</evidence>
<protein>
    <submittedName>
        <fullName evidence="3">Sensor histidine kinase</fullName>
    </submittedName>
</protein>
<evidence type="ECO:0000256" key="1">
    <source>
        <dbReference type="SAM" id="Phobius"/>
    </source>
</evidence>
<proteinExistence type="predicted"/>
<keyword evidence="1" id="KW-0472">Membrane</keyword>
<keyword evidence="1" id="KW-1133">Transmembrane helix</keyword>
<sequence length="368" mass="41133">MPLSLRNERARWIGLGTLQLMGWLVYGTVYYVTLQPYNPFPGIVLQQALWATGSGLLFSSLLGWSYYMLGVSQWHLGWQSLSLGLGSIGAGLAWAGVNHWGATRIDPFALPVLSYVGILPGQGSLLSHPAAFPMVLLVWSGSYLGITFWYERQVQQQRVLQADAEAQRARLQMLRYQLNPHFFFNALNTINALADESPRRVKEAVHELSGFLRYSLLDEDTLMVSLDEEVQAVKHYFAIETMRFEDDLQVTVDVDPEAAHQTVPAFLVLPLIENAIKHGQHTSPFPLRIHLTASMAESGLRIEVANTGHLRTDAPTDESTDTGLSNVRARLQAQYPTAHRFTLTEDDGWVHARIEIDPTARTNSTNHG</sequence>
<dbReference type="PANTHER" id="PTHR34220">
    <property type="entry name" value="SENSOR HISTIDINE KINASE YPDA"/>
    <property type="match status" value="1"/>
</dbReference>
<dbReference type="Pfam" id="PF06580">
    <property type="entry name" value="His_kinase"/>
    <property type="match status" value="1"/>
</dbReference>
<evidence type="ECO:0000313" key="3">
    <source>
        <dbReference type="EMBL" id="PEN09499.1"/>
    </source>
</evidence>
<dbReference type="RefSeq" id="WP_098060897.1">
    <property type="nucleotide sequence ID" value="NZ_PDEP01000001.1"/>
</dbReference>
<organism evidence="3 4">
    <name type="scientific">Longimonas halophila</name>
    <dbReference type="NCBI Taxonomy" id="1469170"/>
    <lineage>
        <taxon>Bacteria</taxon>
        <taxon>Pseudomonadati</taxon>
        <taxon>Rhodothermota</taxon>
        <taxon>Rhodothermia</taxon>
        <taxon>Rhodothermales</taxon>
        <taxon>Salisaetaceae</taxon>
        <taxon>Longimonas</taxon>
    </lineage>
</organism>
<feature type="transmembrane region" description="Helical" evidence="1">
    <location>
        <begin position="130"/>
        <end position="150"/>
    </location>
</feature>
<dbReference type="InterPro" id="IPR050640">
    <property type="entry name" value="Bact_2-comp_sensor_kinase"/>
</dbReference>
<dbReference type="GO" id="GO:0016020">
    <property type="term" value="C:membrane"/>
    <property type="evidence" value="ECO:0007669"/>
    <property type="project" value="InterPro"/>
</dbReference>
<feature type="domain" description="Signal transduction histidine kinase internal region" evidence="2">
    <location>
        <begin position="169"/>
        <end position="248"/>
    </location>
</feature>
<keyword evidence="3" id="KW-0418">Kinase</keyword>
<dbReference type="Gene3D" id="3.30.565.10">
    <property type="entry name" value="Histidine kinase-like ATPase, C-terminal domain"/>
    <property type="match status" value="1"/>
</dbReference>
<keyword evidence="3" id="KW-0808">Transferase</keyword>
<dbReference type="GO" id="GO:0000155">
    <property type="term" value="F:phosphorelay sensor kinase activity"/>
    <property type="evidence" value="ECO:0007669"/>
    <property type="project" value="InterPro"/>
</dbReference>
<dbReference type="Proteomes" id="UP000221024">
    <property type="component" value="Unassembled WGS sequence"/>
</dbReference>
<keyword evidence="4" id="KW-1185">Reference proteome</keyword>
<keyword evidence="1" id="KW-0812">Transmembrane</keyword>
<gene>
    <name evidence="3" type="ORF">CRI93_01860</name>
</gene>
<dbReference type="AlphaFoldDB" id="A0A2H3P4R3"/>
<dbReference type="OrthoDB" id="9792992at2"/>
<dbReference type="SUPFAM" id="SSF55874">
    <property type="entry name" value="ATPase domain of HSP90 chaperone/DNA topoisomerase II/histidine kinase"/>
    <property type="match status" value="1"/>
</dbReference>
<dbReference type="PANTHER" id="PTHR34220:SF7">
    <property type="entry name" value="SENSOR HISTIDINE KINASE YPDA"/>
    <property type="match status" value="1"/>
</dbReference>
<feature type="transmembrane region" description="Helical" evidence="1">
    <location>
        <begin position="48"/>
        <end position="69"/>
    </location>
</feature>
<comment type="caution">
    <text evidence="3">The sequence shown here is derived from an EMBL/GenBank/DDBJ whole genome shotgun (WGS) entry which is preliminary data.</text>
</comment>
<dbReference type="EMBL" id="PDEP01000001">
    <property type="protein sequence ID" value="PEN09499.1"/>
    <property type="molecule type" value="Genomic_DNA"/>
</dbReference>